<protein>
    <submittedName>
        <fullName evidence="2">Uncharacterized protein</fullName>
    </submittedName>
</protein>
<proteinExistence type="predicted"/>
<dbReference type="Proteomes" id="UP000053424">
    <property type="component" value="Unassembled WGS sequence"/>
</dbReference>
<sequence length="56" mass="6239">MFIGVECNSQIRLNTLSSNNHEHLVRIWLTPSATASPDRAMSSHPMATSQQLSRES</sequence>
<dbReference type="AlphaFoldDB" id="A0A0C2YBP0"/>
<keyword evidence="3" id="KW-1185">Reference proteome</keyword>
<feature type="compositionally biased region" description="Polar residues" evidence="1">
    <location>
        <begin position="45"/>
        <end position="56"/>
    </location>
</feature>
<reference evidence="3" key="2">
    <citation type="submission" date="2015-01" db="EMBL/GenBank/DDBJ databases">
        <title>Evolutionary Origins and Diversification of the Mycorrhizal Mutualists.</title>
        <authorList>
            <consortium name="DOE Joint Genome Institute"/>
            <consortium name="Mycorrhizal Genomics Consortium"/>
            <person name="Kohler A."/>
            <person name="Kuo A."/>
            <person name="Nagy L.G."/>
            <person name="Floudas D."/>
            <person name="Copeland A."/>
            <person name="Barry K.W."/>
            <person name="Cichocki N."/>
            <person name="Veneault-Fourrey C."/>
            <person name="LaButti K."/>
            <person name="Lindquist E.A."/>
            <person name="Lipzen A."/>
            <person name="Lundell T."/>
            <person name="Morin E."/>
            <person name="Murat C."/>
            <person name="Riley R."/>
            <person name="Ohm R."/>
            <person name="Sun H."/>
            <person name="Tunlid A."/>
            <person name="Henrissat B."/>
            <person name="Grigoriev I.V."/>
            <person name="Hibbett D.S."/>
            <person name="Martin F."/>
        </authorList>
    </citation>
    <scope>NUCLEOTIDE SEQUENCE [LARGE SCALE GENOMIC DNA]</scope>
    <source>
        <strain evidence="3">h7</strain>
    </source>
</reference>
<gene>
    <name evidence="2" type="ORF">M413DRAFT_246252</name>
</gene>
<evidence type="ECO:0000256" key="1">
    <source>
        <dbReference type="SAM" id="MobiDB-lite"/>
    </source>
</evidence>
<dbReference type="EMBL" id="KN831791">
    <property type="protein sequence ID" value="KIM38432.1"/>
    <property type="molecule type" value="Genomic_DNA"/>
</dbReference>
<evidence type="ECO:0000313" key="3">
    <source>
        <dbReference type="Proteomes" id="UP000053424"/>
    </source>
</evidence>
<dbReference type="HOGENOM" id="CLU_3014390_0_0_1"/>
<evidence type="ECO:0000313" key="2">
    <source>
        <dbReference type="EMBL" id="KIM38432.1"/>
    </source>
</evidence>
<organism evidence="2 3">
    <name type="scientific">Hebeloma cylindrosporum</name>
    <dbReference type="NCBI Taxonomy" id="76867"/>
    <lineage>
        <taxon>Eukaryota</taxon>
        <taxon>Fungi</taxon>
        <taxon>Dikarya</taxon>
        <taxon>Basidiomycota</taxon>
        <taxon>Agaricomycotina</taxon>
        <taxon>Agaricomycetes</taxon>
        <taxon>Agaricomycetidae</taxon>
        <taxon>Agaricales</taxon>
        <taxon>Agaricineae</taxon>
        <taxon>Hymenogastraceae</taxon>
        <taxon>Hebeloma</taxon>
    </lineage>
</organism>
<feature type="region of interest" description="Disordered" evidence="1">
    <location>
        <begin position="34"/>
        <end position="56"/>
    </location>
</feature>
<accession>A0A0C2YBP0</accession>
<reference evidence="2 3" key="1">
    <citation type="submission" date="2014-04" db="EMBL/GenBank/DDBJ databases">
        <authorList>
            <consortium name="DOE Joint Genome Institute"/>
            <person name="Kuo A."/>
            <person name="Gay G."/>
            <person name="Dore J."/>
            <person name="Kohler A."/>
            <person name="Nagy L.G."/>
            <person name="Floudas D."/>
            <person name="Copeland A."/>
            <person name="Barry K.W."/>
            <person name="Cichocki N."/>
            <person name="Veneault-Fourrey C."/>
            <person name="LaButti K."/>
            <person name="Lindquist E.A."/>
            <person name="Lipzen A."/>
            <person name="Lundell T."/>
            <person name="Morin E."/>
            <person name="Murat C."/>
            <person name="Sun H."/>
            <person name="Tunlid A."/>
            <person name="Henrissat B."/>
            <person name="Grigoriev I.V."/>
            <person name="Hibbett D.S."/>
            <person name="Martin F."/>
            <person name="Nordberg H.P."/>
            <person name="Cantor M.N."/>
            <person name="Hua S.X."/>
        </authorList>
    </citation>
    <scope>NUCLEOTIDE SEQUENCE [LARGE SCALE GENOMIC DNA]</scope>
    <source>
        <strain evidence="3">h7</strain>
    </source>
</reference>
<name>A0A0C2YBP0_HEBCY</name>